<comment type="caution">
    <text evidence="11">The sequence shown here is derived from an EMBL/GenBank/DDBJ whole genome shotgun (WGS) entry which is preliminary data.</text>
</comment>
<evidence type="ECO:0000256" key="4">
    <source>
        <dbReference type="ARBA" id="ARBA00022679"/>
    </source>
</evidence>
<keyword evidence="9" id="KW-0472">Membrane</keyword>
<dbReference type="GO" id="GO:0043066">
    <property type="term" value="P:negative regulation of apoptotic process"/>
    <property type="evidence" value="ECO:0007669"/>
    <property type="project" value="TreeGrafter"/>
</dbReference>
<dbReference type="STRING" id="158441.A0A226EWQ8"/>
<reference evidence="11 12" key="1">
    <citation type="submission" date="2015-12" db="EMBL/GenBank/DDBJ databases">
        <title>The genome of Folsomia candida.</title>
        <authorList>
            <person name="Faddeeva A."/>
            <person name="Derks M.F."/>
            <person name="Anvar Y."/>
            <person name="Smit S."/>
            <person name="Van Straalen N."/>
            <person name="Roelofs D."/>
        </authorList>
    </citation>
    <scope>NUCLEOTIDE SEQUENCE [LARGE SCALE GENOMIC DNA]</scope>
    <source>
        <strain evidence="11 12">VU population</strain>
        <tissue evidence="11">Whole body</tissue>
    </source>
</reference>
<evidence type="ECO:0000256" key="2">
    <source>
        <dbReference type="ARBA" id="ARBA00004906"/>
    </source>
</evidence>
<evidence type="ECO:0000313" key="11">
    <source>
        <dbReference type="EMBL" id="OXA61056.1"/>
    </source>
</evidence>
<protein>
    <recommendedName>
        <fullName evidence="3">HECT-type E3 ubiquitin transferase</fullName>
        <ecNumber evidence="3">2.3.2.26</ecNumber>
    </recommendedName>
</protein>
<dbReference type="GO" id="GO:0009966">
    <property type="term" value="P:regulation of signal transduction"/>
    <property type="evidence" value="ECO:0007669"/>
    <property type="project" value="UniProtKB-ARBA"/>
</dbReference>
<evidence type="ECO:0000256" key="7">
    <source>
        <dbReference type="PROSITE-ProRule" id="PRU00104"/>
    </source>
</evidence>
<dbReference type="InterPro" id="IPR035983">
    <property type="entry name" value="Hect_E3_ubiquitin_ligase"/>
</dbReference>
<keyword evidence="9" id="KW-1133">Transmembrane helix</keyword>
<dbReference type="InterPro" id="IPR017868">
    <property type="entry name" value="Filamin/ABP280_repeat-like"/>
</dbReference>
<feature type="compositionally biased region" description="Basic residues" evidence="8">
    <location>
        <begin position="9"/>
        <end position="20"/>
    </location>
</feature>
<dbReference type="Gene3D" id="3.90.1750.10">
    <property type="entry name" value="Hect, E3 ligase catalytic domains"/>
    <property type="match status" value="1"/>
</dbReference>
<feature type="domain" description="HECT" evidence="10">
    <location>
        <begin position="759"/>
        <end position="852"/>
    </location>
</feature>
<comment type="pathway">
    <text evidence="2">Protein modification; protein ubiquitination.</text>
</comment>
<evidence type="ECO:0000259" key="10">
    <source>
        <dbReference type="PROSITE" id="PS50237"/>
    </source>
</evidence>
<feature type="region of interest" description="Disordered" evidence="8">
    <location>
        <begin position="142"/>
        <end position="177"/>
    </location>
</feature>
<feature type="region of interest" description="Disordered" evidence="8">
    <location>
        <begin position="1"/>
        <end position="34"/>
    </location>
</feature>
<dbReference type="SUPFAM" id="SSF56204">
    <property type="entry name" value="Hect, E3 ligase catalytic domain"/>
    <property type="match status" value="1"/>
</dbReference>
<evidence type="ECO:0000256" key="9">
    <source>
        <dbReference type="SAM" id="Phobius"/>
    </source>
</evidence>
<feature type="transmembrane region" description="Helical" evidence="9">
    <location>
        <begin position="291"/>
        <end position="314"/>
    </location>
</feature>
<gene>
    <name evidence="11" type="ORF">Fcan01_04324</name>
</gene>
<name>A0A226EWQ8_FOLCA</name>
<evidence type="ECO:0000256" key="6">
    <source>
        <dbReference type="PROSITE-ProRule" id="PRU00087"/>
    </source>
</evidence>
<dbReference type="InterPro" id="IPR013783">
    <property type="entry name" value="Ig-like_fold"/>
</dbReference>
<dbReference type="Gene3D" id="2.60.40.10">
    <property type="entry name" value="Immunoglobulins"/>
    <property type="match status" value="1"/>
</dbReference>
<dbReference type="PROSITE" id="PS50237">
    <property type="entry name" value="HECT"/>
    <property type="match status" value="1"/>
</dbReference>
<keyword evidence="5 7" id="KW-0833">Ubl conjugation pathway</keyword>
<dbReference type="Proteomes" id="UP000198287">
    <property type="component" value="Unassembled WGS sequence"/>
</dbReference>
<evidence type="ECO:0000313" key="12">
    <source>
        <dbReference type="Proteomes" id="UP000198287"/>
    </source>
</evidence>
<dbReference type="GO" id="GO:0000209">
    <property type="term" value="P:protein polyubiquitination"/>
    <property type="evidence" value="ECO:0007669"/>
    <property type="project" value="TreeGrafter"/>
</dbReference>
<dbReference type="Pfam" id="PF25916">
    <property type="entry name" value="AREL1_PH-like"/>
    <property type="match status" value="1"/>
</dbReference>
<comment type="catalytic activity">
    <reaction evidence="1">
        <text>S-ubiquitinyl-[E2 ubiquitin-conjugating enzyme]-L-cysteine + [acceptor protein]-L-lysine = [E2 ubiquitin-conjugating enzyme]-L-cysteine + N(6)-ubiquitinyl-[acceptor protein]-L-lysine.</text>
        <dbReference type="EC" id="2.3.2.26"/>
    </reaction>
</comment>
<dbReference type="OrthoDB" id="6057829at2759"/>
<dbReference type="GO" id="GO:0005829">
    <property type="term" value="C:cytosol"/>
    <property type="evidence" value="ECO:0007669"/>
    <property type="project" value="TreeGrafter"/>
</dbReference>
<dbReference type="SUPFAM" id="SSF81296">
    <property type="entry name" value="E set domains"/>
    <property type="match status" value="1"/>
</dbReference>
<evidence type="ECO:0000256" key="1">
    <source>
        <dbReference type="ARBA" id="ARBA00000885"/>
    </source>
</evidence>
<dbReference type="GO" id="GO:0061630">
    <property type="term" value="F:ubiquitin protein ligase activity"/>
    <property type="evidence" value="ECO:0007669"/>
    <property type="project" value="UniProtKB-EC"/>
</dbReference>
<dbReference type="InterPro" id="IPR058738">
    <property type="entry name" value="PH-like_AREL1"/>
</dbReference>
<accession>A0A226EWQ8</accession>
<dbReference type="Pfam" id="PF00630">
    <property type="entry name" value="Filamin"/>
    <property type="match status" value="1"/>
</dbReference>
<feature type="transmembrane region" description="Helical" evidence="9">
    <location>
        <begin position="53"/>
        <end position="75"/>
    </location>
</feature>
<evidence type="ECO:0000256" key="5">
    <source>
        <dbReference type="ARBA" id="ARBA00022786"/>
    </source>
</evidence>
<evidence type="ECO:0000256" key="8">
    <source>
        <dbReference type="SAM" id="MobiDB-lite"/>
    </source>
</evidence>
<evidence type="ECO:0000256" key="3">
    <source>
        <dbReference type="ARBA" id="ARBA00012485"/>
    </source>
</evidence>
<dbReference type="PANTHER" id="PTHR11254">
    <property type="entry name" value="HECT DOMAIN UBIQUITIN-PROTEIN LIGASE"/>
    <property type="match status" value="1"/>
</dbReference>
<feature type="repeat" description="Filamin" evidence="6">
    <location>
        <begin position="406"/>
        <end position="436"/>
    </location>
</feature>
<sequence length="852" mass="95581">MSTFSPSRSPRRTGHRHHLTHVQSSPSLLSSPSVNSSSPLLTDLVGVWLSIKWVVVALVISTVSVYAFHFVASFISPDEKDLAKKDFTPETKIWLEENDLIEACGDQLKSLGVVTLVSIVQLNHLTHEFGLKLQLSEPTAGQAVRDVEEGEDQPQDSSSSTTRVEEEDTSQIVQSPTAEELSLVNLNLPQKDKERLKRAAHILRQRLILRLWLDDHGLLEYAAKFNSLGVNSIEDAYWFEDVVRLEESIGEKIVPMWNVARISLPSGLAGLESLKSRLWNRILTLDQQSIWNTWGTMLLVTLSVSGFGAVASYFPQVVDAKQAILQYVSGKFNLANNCKVQFDWADPIQVGQTVSFSIRFYQRGGRPYPICDRDNVLIEVKKDSQKVAVVTEFGGKDPLDANLVVVKFSVRQSGQYGIHIMVENSHVKGSPFTKTFLPSAIDPHKTLFLKQTSTVVCVTGQVHKLIVEPRDGYGNLCRVQDFCLDLFRFGAEQIDDNMESQDYQNCSVQFSHDSGYSSTTGTVTTTATSKTDIPSPILLCRGSASSSASSETEPGRISLQIKFPDQGVFRGMLRYDNKPVQNGKFEIVVLNSNEAAAVQKNVVAKSSGAYYEGKLLAVGSEVQTKTRKVYLSITSKQLTIKEYFLRVLPIRVATFRLTPNTKLQFLMTNNQHGLPTILIDDGSQPTIKVAVKDAKIIVATFTHFLLRNIGGSETFQDKQEHFFKELREFHRKHPRDKLCLKITRENIIESTWKATKSFSAHDFCRNFEISFVGEQGIDWGGLRREWFEQCCARMFEAGNPVGMFAELGDSRLTHPNPNSRWKAKHYEMAGKIIVRQISQLEIVLIQINCTIH</sequence>
<dbReference type="EC" id="2.3.2.26" evidence="3"/>
<dbReference type="PROSITE" id="PS50194">
    <property type="entry name" value="FILAMIN_REPEAT"/>
    <property type="match status" value="1"/>
</dbReference>
<dbReference type="EMBL" id="LNIX01000002">
    <property type="protein sequence ID" value="OXA61056.1"/>
    <property type="molecule type" value="Genomic_DNA"/>
</dbReference>
<dbReference type="PANTHER" id="PTHR11254:SF340">
    <property type="entry name" value="APOPTOSIS-RESISTANT E3 UBIQUITIN PROTEIN LIGASE 1"/>
    <property type="match status" value="1"/>
</dbReference>
<comment type="caution">
    <text evidence="7">Lacks conserved residue(s) required for the propagation of feature annotation.</text>
</comment>
<feature type="compositionally biased region" description="Low complexity" evidence="8">
    <location>
        <begin position="24"/>
        <end position="34"/>
    </location>
</feature>
<organism evidence="11 12">
    <name type="scientific">Folsomia candida</name>
    <name type="common">Springtail</name>
    <dbReference type="NCBI Taxonomy" id="158441"/>
    <lineage>
        <taxon>Eukaryota</taxon>
        <taxon>Metazoa</taxon>
        <taxon>Ecdysozoa</taxon>
        <taxon>Arthropoda</taxon>
        <taxon>Hexapoda</taxon>
        <taxon>Collembola</taxon>
        <taxon>Entomobryomorpha</taxon>
        <taxon>Isotomoidea</taxon>
        <taxon>Isotomidae</taxon>
        <taxon>Proisotominae</taxon>
        <taxon>Folsomia</taxon>
    </lineage>
</organism>
<proteinExistence type="predicted"/>
<keyword evidence="4" id="KW-0808">Transferase</keyword>
<dbReference type="InterPro" id="IPR050409">
    <property type="entry name" value="E3_ubiq-protein_ligase"/>
</dbReference>
<dbReference type="InterPro" id="IPR000569">
    <property type="entry name" value="HECT_dom"/>
</dbReference>
<keyword evidence="12" id="KW-1185">Reference proteome</keyword>
<keyword evidence="9" id="KW-0812">Transmembrane</keyword>
<dbReference type="InterPro" id="IPR014756">
    <property type="entry name" value="Ig_E-set"/>
</dbReference>
<dbReference type="GO" id="GO:0006511">
    <property type="term" value="P:ubiquitin-dependent protein catabolic process"/>
    <property type="evidence" value="ECO:0007669"/>
    <property type="project" value="TreeGrafter"/>
</dbReference>
<dbReference type="AlphaFoldDB" id="A0A226EWQ8"/>